<evidence type="ECO:0000313" key="5">
    <source>
        <dbReference type="EMBL" id="MBC9248901.1"/>
    </source>
</evidence>
<dbReference type="InterPro" id="IPR027417">
    <property type="entry name" value="P-loop_NTPase"/>
</dbReference>
<dbReference type="Gene3D" id="3.30.300.160">
    <property type="entry name" value="Type II secretion system, protein E, N-terminal domain"/>
    <property type="match status" value="1"/>
</dbReference>
<dbReference type="PROSITE" id="PS00662">
    <property type="entry name" value="T2SP_E"/>
    <property type="match status" value="1"/>
</dbReference>
<evidence type="ECO:0000256" key="2">
    <source>
        <dbReference type="ARBA" id="ARBA00022741"/>
    </source>
</evidence>
<dbReference type="Pfam" id="PF00437">
    <property type="entry name" value="T2SSE"/>
    <property type="match status" value="1"/>
</dbReference>
<comment type="caution">
    <text evidence="5">The sequence shown here is derived from an EMBL/GenBank/DDBJ whole genome shotgun (WGS) entry which is preliminary data.</text>
</comment>
<dbReference type="PANTHER" id="PTHR30258">
    <property type="entry name" value="TYPE II SECRETION SYSTEM PROTEIN GSPE-RELATED"/>
    <property type="match status" value="1"/>
</dbReference>
<reference evidence="5 6" key="1">
    <citation type="submission" date="2016-06" db="EMBL/GenBank/DDBJ databases">
        <authorList>
            <person name="Ramos C."/>
            <person name="Pintado A."/>
            <person name="Crespo-Gomez J.I."/>
        </authorList>
    </citation>
    <scope>NUCLEOTIDE SEQUENCE [LARGE SCALE GENOMIC DNA]</scope>
    <source>
        <strain evidence="5 6">AVO110</strain>
    </source>
</reference>
<dbReference type="InterPro" id="IPR007831">
    <property type="entry name" value="T2SS_GspE_N"/>
</dbReference>
<evidence type="ECO:0000256" key="3">
    <source>
        <dbReference type="ARBA" id="ARBA00022840"/>
    </source>
</evidence>
<comment type="similarity">
    <text evidence="1">Belongs to the GSP E family.</text>
</comment>
<dbReference type="InterPro" id="IPR001482">
    <property type="entry name" value="T2SS/T4SS_dom"/>
</dbReference>
<dbReference type="Gene3D" id="3.40.50.300">
    <property type="entry name" value="P-loop containing nucleotide triphosphate hydrolases"/>
    <property type="match status" value="1"/>
</dbReference>
<accession>A0ABR7RUR2</accession>
<dbReference type="RefSeq" id="WP_187804065.1">
    <property type="nucleotide sequence ID" value="NZ_LZEU01000001.1"/>
</dbReference>
<dbReference type="Gene3D" id="3.30.450.90">
    <property type="match status" value="1"/>
</dbReference>
<dbReference type="SUPFAM" id="SSF52540">
    <property type="entry name" value="P-loop containing nucleoside triphosphate hydrolases"/>
    <property type="match status" value="1"/>
</dbReference>
<keyword evidence="6" id="KW-1185">Reference proteome</keyword>
<dbReference type="Proteomes" id="UP000744555">
    <property type="component" value="Unassembled WGS sequence"/>
</dbReference>
<protein>
    <recommendedName>
        <fullName evidence="4">Bacterial type II secretion system protein E domain-containing protein</fullName>
    </recommendedName>
</protein>
<dbReference type="InterPro" id="IPR037257">
    <property type="entry name" value="T2SS_E_N_sf"/>
</dbReference>
<dbReference type="EMBL" id="LZEU01000001">
    <property type="protein sequence ID" value="MBC9248901.1"/>
    <property type="molecule type" value="Genomic_DNA"/>
</dbReference>
<keyword evidence="2" id="KW-0547">Nucleotide-binding</keyword>
<evidence type="ECO:0000256" key="1">
    <source>
        <dbReference type="ARBA" id="ARBA00006611"/>
    </source>
</evidence>
<dbReference type="CDD" id="cd01129">
    <property type="entry name" value="PulE-GspE-like"/>
    <property type="match status" value="1"/>
</dbReference>
<name>A0ABR7RUR2_AQUAC</name>
<evidence type="ECO:0000259" key="4">
    <source>
        <dbReference type="PROSITE" id="PS00662"/>
    </source>
</evidence>
<evidence type="ECO:0000313" key="6">
    <source>
        <dbReference type="Proteomes" id="UP000744555"/>
    </source>
</evidence>
<feature type="domain" description="Bacterial type II secretion system protein E" evidence="4">
    <location>
        <begin position="379"/>
        <end position="393"/>
    </location>
</feature>
<gene>
    <name evidence="5" type="ORF">A9179_01305</name>
</gene>
<proteinExistence type="inferred from homology"/>
<sequence length="560" mass="61508">MSAIANPGFVVRMLELGLVERDEVRRLMGGEEDALPLVRHMLAVNRLPQQECLMAWAEGFGHTWIDLGATLVDPSALSRLPRDIAESQCVMPVYQLGDKVTVVIANPDDRALVARVEAIIKTPISLVVALPEVIAEAVQLNYPSATDIADLESSALQTDKLRKAEEDINAAAKSAEIIRLTEALITLAIRERASDIHISPRETDAAVRFRVDGIMATRFVLAHTVQQRVAARIKVLAKMDIAERRLPQDGRLSIDLPTRRVEFRVSSVPSLFGENLVLRIIATSSGRDIPKLRDLDFGADNLRTLETMLARRAGLILVVGPTGAGKTTTLFSALNSLDATQQNILTVEEPVEYVLPGATQVAVNRGVGLGFVEVLRAFVRQDPDVILIGEIRDHETLTIGFEAALTGHLVLASIHGNNTMQSIIRLRQLGAQDEWLATALLGVVAQRIVRRICPACRTPYTPSQEELSRYFEFKGNPEVSFYRGTGCEKCQHTGYKGRIAIHEVVELLPELQDLVISGARPSEISATASRLGLRSLRYDGLKKVLRGMTTIDELDKEIPA</sequence>
<keyword evidence="3" id="KW-0067">ATP-binding</keyword>
<dbReference type="Pfam" id="PF05157">
    <property type="entry name" value="MshEN"/>
    <property type="match status" value="1"/>
</dbReference>
<dbReference type="PANTHER" id="PTHR30258:SF3">
    <property type="entry name" value="SLL1921 PROTEIN"/>
    <property type="match status" value="1"/>
</dbReference>
<organism evidence="5 6">
    <name type="scientific">Aquipseudomonas alcaligenes</name>
    <name type="common">Pseudomonas alcaligenes</name>
    <dbReference type="NCBI Taxonomy" id="43263"/>
    <lineage>
        <taxon>Bacteria</taxon>
        <taxon>Pseudomonadati</taxon>
        <taxon>Pseudomonadota</taxon>
        <taxon>Gammaproteobacteria</taxon>
        <taxon>Pseudomonadales</taxon>
        <taxon>Pseudomonadaceae</taxon>
        <taxon>Aquipseudomonas</taxon>
    </lineage>
</organism>
<dbReference type="SUPFAM" id="SSF160246">
    <property type="entry name" value="EspE N-terminal domain-like"/>
    <property type="match status" value="1"/>
</dbReference>